<accession>A0ABU7C8K3</accession>
<dbReference type="Proteomes" id="UP001345963">
    <property type="component" value="Unassembled WGS sequence"/>
</dbReference>
<proteinExistence type="predicted"/>
<gene>
    <name evidence="1" type="ORF">ATANTOWER_014732</name>
</gene>
<organism evidence="1 2">
    <name type="scientific">Ataeniobius toweri</name>
    <dbReference type="NCBI Taxonomy" id="208326"/>
    <lineage>
        <taxon>Eukaryota</taxon>
        <taxon>Metazoa</taxon>
        <taxon>Chordata</taxon>
        <taxon>Craniata</taxon>
        <taxon>Vertebrata</taxon>
        <taxon>Euteleostomi</taxon>
        <taxon>Actinopterygii</taxon>
        <taxon>Neopterygii</taxon>
        <taxon>Teleostei</taxon>
        <taxon>Neoteleostei</taxon>
        <taxon>Acanthomorphata</taxon>
        <taxon>Ovalentaria</taxon>
        <taxon>Atherinomorphae</taxon>
        <taxon>Cyprinodontiformes</taxon>
        <taxon>Goodeidae</taxon>
        <taxon>Ataeniobius</taxon>
    </lineage>
</organism>
<sequence length="93" mass="10403">MCQCFYVTEYSPSSQRFSELKDAGCFGVKLDAVRTFFSLKRPIKATCVCHGVDFSRGIVQLLSEEYIPLHESGFSLGEQVAVVNITNNPCERC</sequence>
<evidence type="ECO:0000313" key="2">
    <source>
        <dbReference type="Proteomes" id="UP001345963"/>
    </source>
</evidence>
<dbReference type="EMBL" id="JAHUTI010081737">
    <property type="protein sequence ID" value="MED6258949.1"/>
    <property type="molecule type" value="Genomic_DNA"/>
</dbReference>
<protein>
    <submittedName>
        <fullName evidence="1">Uncharacterized protein</fullName>
    </submittedName>
</protein>
<comment type="caution">
    <text evidence="1">The sequence shown here is derived from an EMBL/GenBank/DDBJ whole genome shotgun (WGS) entry which is preliminary data.</text>
</comment>
<name>A0ABU7C8K3_9TELE</name>
<keyword evidence="2" id="KW-1185">Reference proteome</keyword>
<reference evidence="1 2" key="1">
    <citation type="submission" date="2021-07" db="EMBL/GenBank/DDBJ databases">
        <authorList>
            <person name="Palmer J.M."/>
        </authorList>
    </citation>
    <scope>NUCLEOTIDE SEQUENCE [LARGE SCALE GENOMIC DNA]</scope>
    <source>
        <strain evidence="1 2">AT_MEX2019</strain>
        <tissue evidence="1">Muscle</tissue>
    </source>
</reference>
<evidence type="ECO:0000313" key="1">
    <source>
        <dbReference type="EMBL" id="MED6258949.1"/>
    </source>
</evidence>